<protein>
    <submittedName>
        <fullName evidence="1">Uncharacterized protein</fullName>
    </submittedName>
</protein>
<dbReference type="AlphaFoldDB" id="A0A1I2GD74"/>
<dbReference type="STRING" id="1177982.SAMN04489711_11491"/>
<dbReference type="Proteomes" id="UP000199119">
    <property type="component" value="Unassembled WGS sequence"/>
</dbReference>
<organism evidence="1 2">
    <name type="scientific">Paracidovorax wautersii</name>
    <dbReference type="NCBI Taxonomy" id="1177982"/>
    <lineage>
        <taxon>Bacteria</taxon>
        <taxon>Pseudomonadati</taxon>
        <taxon>Pseudomonadota</taxon>
        <taxon>Betaproteobacteria</taxon>
        <taxon>Burkholderiales</taxon>
        <taxon>Comamonadaceae</taxon>
        <taxon>Paracidovorax</taxon>
    </lineage>
</organism>
<dbReference type="RefSeq" id="WP_092940791.1">
    <property type="nucleotide sequence ID" value="NZ_FONX01000014.1"/>
</dbReference>
<reference evidence="2" key="1">
    <citation type="submission" date="2016-10" db="EMBL/GenBank/DDBJ databases">
        <authorList>
            <person name="Varghese N."/>
            <person name="Submissions S."/>
        </authorList>
    </citation>
    <scope>NUCLEOTIDE SEQUENCE [LARGE SCALE GENOMIC DNA]</scope>
    <source>
        <strain evidence="2">DSM 27981</strain>
    </source>
</reference>
<evidence type="ECO:0000313" key="2">
    <source>
        <dbReference type="Proteomes" id="UP000199119"/>
    </source>
</evidence>
<proteinExistence type="predicted"/>
<accession>A0A1I2GD74</accession>
<gene>
    <name evidence="1" type="ORF">SAMN04489711_11491</name>
</gene>
<evidence type="ECO:0000313" key="1">
    <source>
        <dbReference type="EMBL" id="SFF15138.1"/>
    </source>
</evidence>
<dbReference type="OrthoDB" id="9793035at2"/>
<name>A0A1I2GD74_9BURK</name>
<dbReference type="EMBL" id="FONX01000014">
    <property type="protein sequence ID" value="SFF15138.1"/>
    <property type="molecule type" value="Genomic_DNA"/>
</dbReference>
<keyword evidence="2" id="KW-1185">Reference proteome</keyword>
<sequence length="113" mass="11774">MTTTHRPATVTITLCGDARGNVSVRTDLAAPVAVGQPISPVQSVALDLINQCGLRGLQIVRGAEHVPSLSLALDLLNPDVLGWQSTPEIAASAKKIVLQSQHAAKPHTPEASL</sequence>